<proteinExistence type="predicted"/>
<dbReference type="RefSeq" id="WP_181658347.1">
    <property type="nucleotide sequence ID" value="NZ_JACEHE010000009.1"/>
</dbReference>
<evidence type="ECO:0000256" key="1">
    <source>
        <dbReference type="ARBA" id="ARBA00021292"/>
    </source>
</evidence>
<dbReference type="PANTHER" id="PTHR12526:SF627">
    <property type="entry name" value="D-RHAMNOSYLTRANSFERASE WBPZ"/>
    <property type="match status" value="1"/>
</dbReference>
<gene>
    <name evidence="4" type="ORF">H1D24_16580</name>
</gene>
<feature type="domain" description="Glycosyl transferase family 1" evidence="3">
    <location>
        <begin position="193"/>
        <end position="296"/>
    </location>
</feature>
<dbReference type="SUPFAM" id="SSF53756">
    <property type="entry name" value="UDP-Glycosyltransferase/glycogen phosphorylase"/>
    <property type="match status" value="1"/>
</dbReference>
<dbReference type="Gene3D" id="3.40.50.2000">
    <property type="entry name" value="Glycogen Phosphorylase B"/>
    <property type="match status" value="1"/>
</dbReference>
<organism evidence="4 5">
    <name type="scientific">Streptomyces himalayensis subsp. himalayensis</name>
    <dbReference type="NCBI Taxonomy" id="2756131"/>
    <lineage>
        <taxon>Bacteria</taxon>
        <taxon>Bacillati</taxon>
        <taxon>Actinomycetota</taxon>
        <taxon>Actinomycetes</taxon>
        <taxon>Kitasatosporales</taxon>
        <taxon>Streptomycetaceae</taxon>
        <taxon>Streptomyces</taxon>
        <taxon>Streptomyces himalayensis</taxon>
    </lineage>
</organism>
<dbReference type="AlphaFoldDB" id="A0A7W0I9K3"/>
<evidence type="ECO:0000259" key="3">
    <source>
        <dbReference type="Pfam" id="PF00534"/>
    </source>
</evidence>
<name>A0A7W0I9K3_9ACTN</name>
<protein>
    <recommendedName>
        <fullName evidence="1">D-inositol 3-phosphate glycosyltransferase</fullName>
    </recommendedName>
</protein>
<dbReference type="Pfam" id="PF00534">
    <property type="entry name" value="Glycos_transf_1"/>
    <property type="match status" value="1"/>
</dbReference>
<evidence type="ECO:0000313" key="5">
    <source>
        <dbReference type="Proteomes" id="UP000545761"/>
    </source>
</evidence>
<sequence>MNILIWHVHGSWTTAFVQGPHTYLLPVLPDRGPEGRGRARTFSWPSSAVEIAPEQLRDTPVDLVILQRPHEAALAERWLGGRRPGRDVPAVYLEHNAPDRNVPESRHPCADRDDLVLVHVTHFNRLFWDNGSTRTAVIEHGIVDPGHQYTGRLERAAVVVNEPVRRGRYTGTDLLPALSEAAPLDVFGMRTEGLAGHLGLPPERCRAQDLPQSQLHAAMAQRRLYLHPVRWTSLGLSLLEAMHLGMPVVALATTEAVEAVPPGAGVLSTRPDVLARAARTYLNDPQAAAEDGARARRAALDRYGLKRFLNDWELLMEEVTR</sequence>
<keyword evidence="2 4" id="KW-0808">Transferase</keyword>
<evidence type="ECO:0000256" key="2">
    <source>
        <dbReference type="ARBA" id="ARBA00022679"/>
    </source>
</evidence>
<accession>A0A7W0I9K3</accession>
<comment type="caution">
    <text evidence="4">The sequence shown here is derived from an EMBL/GenBank/DDBJ whole genome shotgun (WGS) entry which is preliminary data.</text>
</comment>
<dbReference type="EMBL" id="JACEHE010000009">
    <property type="protein sequence ID" value="MBA2947373.1"/>
    <property type="molecule type" value="Genomic_DNA"/>
</dbReference>
<dbReference type="InterPro" id="IPR001296">
    <property type="entry name" value="Glyco_trans_1"/>
</dbReference>
<dbReference type="Proteomes" id="UP000545761">
    <property type="component" value="Unassembled WGS sequence"/>
</dbReference>
<reference evidence="4 5" key="1">
    <citation type="submission" date="2020-07" db="EMBL/GenBank/DDBJ databases">
        <title>Streptomyces isolated from Indian soil.</title>
        <authorList>
            <person name="Mandal S."/>
            <person name="Maiti P.K."/>
        </authorList>
    </citation>
    <scope>NUCLEOTIDE SEQUENCE [LARGE SCALE GENOMIC DNA]</scope>
    <source>
        <strain evidence="4 5">PSKA28</strain>
    </source>
</reference>
<evidence type="ECO:0000313" key="4">
    <source>
        <dbReference type="EMBL" id="MBA2947373.1"/>
    </source>
</evidence>
<dbReference type="GO" id="GO:0016757">
    <property type="term" value="F:glycosyltransferase activity"/>
    <property type="evidence" value="ECO:0007669"/>
    <property type="project" value="InterPro"/>
</dbReference>
<dbReference type="PANTHER" id="PTHR12526">
    <property type="entry name" value="GLYCOSYLTRANSFERASE"/>
    <property type="match status" value="1"/>
</dbReference>